<accession>A0AAV4F6Q1</accession>
<proteinExistence type="predicted"/>
<dbReference type="Proteomes" id="UP000762676">
    <property type="component" value="Unassembled WGS sequence"/>
</dbReference>
<keyword evidence="4" id="KW-0472">Membrane</keyword>
<evidence type="ECO:0000259" key="5">
    <source>
        <dbReference type="Pfam" id="PF01094"/>
    </source>
</evidence>
<reference evidence="6 7" key="1">
    <citation type="journal article" date="2021" name="Elife">
        <title>Chloroplast acquisition without the gene transfer in kleptoplastic sea slugs, Plakobranchus ocellatus.</title>
        <authorList>
            <person name="Maeda T."/>
            <person name="Takahashi S."/>
            <person name="Yoshida T."/>
            <person name="Shimamura S."/>
            <person name="Takaki Y."/>
            <person name="Nagai Y."/>
            <person name="Toyoda A."/>
            <person name="Suzuki Y."/>
            <person name="Arimoto A."/>
            <person name="Ishii H."/>
            <person name="Satoh N."/>
            <person name="Nishiyama T."/>
            <person name="Hasebe M."/>
            <person name="Maruyama T."/>
            <person name="Minagawa J."/>
            <person name="Obokata J."/>
            <person name="Shigenobu S."/>
        </authorList>
    </citation>
    <scope>NUCLEOTIDE SEQUENCE [LARGE SCALE GENOMIC DNA]</scope>
</reference>
<dbReference type="Gene3D" id="3.40.50.2300">
    <property type="match status" value="1"/>
</dbReference>
<name>A0AAV4F6Q1_9GAST</name>
<dbReference type="InterPro" id="IPR001828">
    <property type="entry name" value="ANF_lig-bd_rcpt"/>
</dbReference>
<feature type="domain" description="Receptor ligand binding region" evidence="5">
    <location>
        <begin position="1"/>
        <end position="82"/>
    </location>
</feature>
<keyword evidence="2" id="KW-0812">Transmembrane</keyword>
<evidence type="ECO:0000256" key="2">
    <source>
        <dbReference type="ARBA" id="ARBA00022692"/>
    </source>
</evidence>
<dbReference type="InterPro" id="IPR028082">
    <property type="entry name" value="Peripla_BP_I"/>
</dbReference>
<gene>
    <name evidence="6" type="ORF">ElyMa_002034800</name>
</gene>
<protein>
    <submittedName>
        <fullName evidence="6">Glutamate receptor ionotropic, NMDA 2D-like protein</fullName>
    </submittedName>
</protein>
<evidence type="ECO:0000256" key="1">
    <source>
        <dbReference type="ARBA" id="ARBA00004370"/>
    </source>
</evidence>
<evidence type="ECO:0000313" key="7">
    <source>
        <dbReference type="Proteomes" id="UP000762676"/>
    </source>
</evidence>
<evidence type="ECO:0000313" key="6">
    <source>
        <dbReference type="EMBL" id="GFR68939.1"/>
    </source>
</evidence>
<keyword evidence="6" id="KW-0675">Receptor</keyword>
<dbReference type="GO" id="GO:0016020">
    <property type="term" value="C:membrane"/>
    <property type="evidence" value="ECO:0007669"/>
    <property type="project" value="UniProtKB-SubCell"/>
</dbReference>
<keyword evidence="7" id="KW-1185">Reference proteome</keyword>
<evidence type="ECO:0000256" key="4">
    <source>
        <dbReference type="ARBA" id="ARBA00023136"/>
    </source>
</evidence>
<dbReference type="SUPFAM" id="SSF53822">
    <property type="entry name" value="Periplasmic binding protein-like I"/>
    <property type="match status" value="1"/>
</dbReference>
<comment type="caution">
    <text evidence="6">The sequence shown here is derived from an EMBL/GenBank/DDBJ whole genome shotgun (WGS) entry which is preliminary data.</text>
</comment>
<organism evidence="6 7">
    <name type="scientific">Elysia marginata</name>
    <dbReference type="NCBI Taxonomy" id="1093978"/>
    <lineage>
        <taxon>Eukaryota</taxon>
        <taxon>Metazoa</taxon>
        <taxon>Spiralia</taxon>
        <taxon>Lophotrochozoa</taxon>
        <taxon>Mollusca</taxon>
        <taxon>Gastropoda</taxon>
        <taxon>Heterobranchia</taxon>
        <taxon>Euthyneura</taxon>
        <taxon>Panpulmonata</taxon>
        <taxon>Sacoglossa</taxon>
        <taxon>Placobranchoidea</taxon>
        <taxon>Plakobranchidae</taxon>
        <taxon>Elysia</taxon>
    </lineage>
</organism>
<dbReference type="AlphaFoldDB" id="A0AAV4F6Q1"/>
<dbReference type="EMBL" id="BMAT01004144">
    <property type="protein sequence ID" value="GFR68939.1"/>
    <property type="molecule type" value="Genomic_DNA"/>
</dbReference>
<keyword evidence="3" id="KW-1133">Transmembrane helix</keyword>
<dbReference type="Pfam" id="PF01094">
    <property type="entry name" value="ANF_receptor"/>
    <property type="match status" value="1"/>
</dbReference>
<evidence type="ECO:0000256" key="3">
    <source>
        <dbReference type="ARBA" id="ARBA00022989"/>
    </source>
</evidence>
<sequence length="83" mass="9255">MVSLLHRYNWTSFSIVTSSVAGAAEFVSSLEALEAKSREKNVQSSARLEILSVVNILSNDNVTETLRDLRGTDTRIFLLHCSR</sequence>
<comment type="subcellular location">
    <subcellularLocation>
        <location evidence="1">Membrane</location>
    </subcellularLocation>
</comment>